<proteinExistence type="predicted"/>
<keyword evidence="3" id="KW-1185">Reference proteome</keyword>
<reference evidence="2 3" key="1">
    <citation type="submission" date="2023-07" db="EMBL/GenBank/DDBJ databases">
        <title>Comparative genomics of wheat-associated soil bacteria to identify genetic determinants of phenazine resistance.</title>
        <authorList>
            <person name="Mouncey N."/>
        </authorList>
    </citation>
    <scope>NUCLEOTIDE SEQUENCE [LARGE SCALE GENOMIC DNA]</scope>
    <source>
        <strain evidence="2 3">V3I3</strain>
    </source>
</reference>
<dbReference type="EMBL" id="JAUSYY010000001">
    <property type="protein sequence ID" value="MDQ0892550.1"/>
    <property type="molecule type" value="Genomic_DNA"/>
</dbReference>
<feature type="compositionally biased region" description="Polar residues" evidence="1">
    <location>
        <begin position="10"/>
        <end position="22"/>
    </location>
</feature>
<gene>
    <name evidence="2" type="ORF">QFZ26_000105</name>
</gene>
<protein>
    <submittedName>
        <fullName evidence="2">Uncharacterized protein</fullName>
    </submittedName>
</protein>
<feature type="region of interest" description="Disordered" evidence="1">
    <location>
        <begin position="1"/>
        <end position="31"/>
    </location>
</feature>
<accession>A0ABU0R385</accession>
<name>A0ABU0R385_9MICO</name>
<sequence length="60" mass="6673">MPKPRAMKSDATTMKMPNTMKMSPSPVKNVVESTTRPTIAIGIVRMRKPNSRGTVFHSDQ</sequence>
<evidence type="ECO:0000256" key="1">
    <source>
        <dbReference type="SAM" id="MobiDB-lite"/>
    </source>
</evidence>
<dbReference type="Proteomes" id="UP001239083">
    <property type="component" value="Unassembled WGS sequence"/>
</dbReference>
<organism evidence="2 3">
    <name type="scientific">Agromyces ramosus</name>
    <dbReference type="NCBI Taxonomy" id="33879"/>
    <lineage>
        <taxon>Bacteria</taxon>
        <taxon>Bacillati</taxon>
        <taxon>Actinomycetota</taxon>
        <taxon>Actinomycetes</taxon>
        <taxon>Micrococcales</taxon>
        <taxon>Microbacteriaceae</taxon>
        <taxon>Agromyces</taxon>
    </lineage>
</organism>
<comment type="caution">
    <text evidence="2">The sequence shown here is derived from an EMBL/GenBank/DDBJ whole genome shotgun (WGS) entry which is preliminary data.</text>
</comment>
<evidence type="ECO:0000313" key="3">
    <source>
        <dbReference type="Proteomes" id="UP001239083"/>
    </source>
</evidence>
<evidence type="ECO:0000313" key="2">
    <source>
        <dbReference type="EMBL" id="MDQ0892550.1"/>
    </source>
</evidence>